<dbReference type="AlphaFoldDB" id="A0A670K7K5"/>
<dbReference type="GO" id="GO:0004930">
    <property type="term" value="F:G protein-coupled receptor activity"/>
    <property type="evidence" value="ECO:0007669"/>
    <property type="project" value="InterPro"/>
</dbReference>
<dbReference type="PANTHER" id="PTHR24061:SF599">
    <property type="entry name" value="G-PROTEIN COUPLED RECEPTORS FAMILY 3 PROFILE DOMAIN-CONTAINING PROTEIN"/>
    <property type="match status" value="1"/>
</dbReference>
<dbReference type="InterPro" id="IPR028082">
    <property type="entry name" value="Peripla_BP_I"/>
</dbReference>
<reference evidence="7 8" key="1">
    <citation type="journal article" date="2019" name="Proc. Natl. Acad. Sci. U.S.A.">
        <title>Regulatory changes in pterin and carotenoid genes underlie balanced color polymorphisms in the wall lizard.</title>
        <authorList>
            <person name="Andrade P."/>
            <person name="Pinho C."/>
            <person name="Perez I de Lanuza G."/>
            <person name="Afonso S."/>
            <person name="Brejcha J."/>
            <person name="Rubin C.J."/>
            <person name="Wallerman O."/>
            <person name="Pereira P."/>
            <person name="Sabatino S.J."/>
            <person name="Bellati A."/>
            <person name="Pellitteri-Rosa D."/>
            <person name="Bosakova Z."/>
            <person name="Bunikis I."/>
            <person name="Carretero M.A."/>
            <person name="Feiner N."/>
            <person name="Marsik P."/>
            <person name="Pauperio F."/>
            <person name="Salvi D."/>
            <person name="Soler L."/>
            <person name="While G.M."/>
            <person name="Uller T."/>
            <person name="Font E."/>
            <person name="Andersson L."/>
            <person name="Carneiro M."/>
        </authorList>
    </citation>
    <scope>NUCLEOTIDE SEQUENCE</scope>
</reference>
<keyword evidence="5" id="KW-0732">Signal</keyword>
<keyword evidence="8" id="KW-1185">Reference proteome</keyword>
<comment type="subcellular location">
    <subcellularLocation>
        <location evidence="1">Membrane</location>
    </subcellularLocation>
</comment>
<keyword evidence="2" id="KW-0812">Transmembrane</keyword>
<keyword evidence="4" id="KW-0472">Membrane</keyword>
<evidence type="ECO:0000256" key="3">
    <source>
        <dbReference type="ARBA" id="ARBA00022989"/>
    </source>
</evidence>
<dbReference type="InterPro" id="IPR000068">
    <property type="entry name" value="GPCR_3_Ca_sens_rcpt-rel"/>
</dbReference>
<evidence type="ECO:0000259" key="6">
    <source>
        <dbReference type="Pfam" id="PF01094"/>
    </source>
</evidence>
<evidence type="ECO:0000256" key="5">
    <source>
        <dbReference type="SAM" id="SignalP"/>
    </source>
</evidence>
<evidence type="ECO:0000313" key="8">
    <source>
        <dbReference type="Proteomes" id="UP000472272"/>
    </source>
</evidence>
<dbReference type="FunFam" id="3.40.50.2300:FF:000024">
    <property type="entry name" value="Vomeronasal 2, receptor 73"/>
    <property type="match status" value="1"/>
</dbReference>
<accession>A0A670K7K5</accession>
<dbReference type="GeneTree" id="ENSGT00950000182788"/>
<dbReference type="PANTHER" id="PTHR24061">
    <property type="entry name" value="CALCIUM-SENSING RECEPTOR-RELATED"/>
    <property type="match status" value="1"/>
</dbReference>
<feature type="signal peptide" evidence="5">
    <location>
        <begin position="1"/>
        <end position="18"/>
    </location>
</feature>
<dbReference type="OMA" id="LCTAIHE"/>
<dbReference type="Proteomes" id="UP000472272">
    <property type="component" value="Chromosome 13"/>
</dbReference>
<evidence type="ECO:0000256" key="4">
    <source>
        <dbReference type="ARBA" id="ARBA00023136"/>
    </source>
</evidence>
<organism evidence="7 8">
    <name type="scientific">Podarcis muralis</name>
    <name type="common">Wall lizard</name>
    <name type="synonym">Lacerta muralis</name>
    <dbReference type="NCBI Taxonomy" id="64176"/>
    <lineage>
        <taxon>Eukaryota</taxon>
        <taxon>Metazoa</taxon>
        <taxon>Chordata</taxon>
        <taxon>Craniata</taxon>
        <taxon>Vertebrata</taxon>
        <taxon>Euteleostomi</taxon>
        <taxon>Lepidosauria</taxon>
        <taxon>Squamata</taxon>
        <taxon>Bifurcata</taxon>
        <taxon>Unidentata</taxon>
        <taxon>Episquamata</taxon>
        <taxon>Laterata</taxon>
        <taxon>Lacertibaenia</taxon>
        <taxon>Lacertidae</taxon>
        <taxon>Podarcis</taxon>
    </lineage>
</organism>
<dbReference type="Gene3D" id="3.40.50.2300">
    <property type="match status" value="2"/>
</dbReference>
<proteinExistence type="predicted"/>
<protein>
    <recommendedName>
        <fullName evidence="6">Receptor ligand binding region domain-containing protein</fullName>
    </recommendedName>
</protein>
<dbReference type="SUPFAM" id="SSF53822">
    <property type="entry name" value="Periplasmic binding protein-like I"/>
    <property type="match status" value="1"/>
</dbReference>
<evidence type="ECO:0000313" key="7">
    <source>
        <dbReference type="Ensembl" id="ENSPMRP00000031619.1"/>
    </source>
</evidence>
<evidence type="ECO:0000256" key="2">
    <source>
        <dbReference type="ARBA" id="ARBA00022692"/>
    </source>
</evidence>
<feature type="domain" description="Receptor ligand binding region" evidence="6">
    <location>
        <begin position="14"/>
        <end position="311"/>
    </location>
</feature>
<dbReference type="InterPro" id="IPR001828">
    <property type="entry name" value="ANF_lig-bd_rcpt"/>
</dbReference>
<dbReference type="Ensembl" id="ENSPMRT00000033538.1">
    <property type="protein sequence ID" value="ENSPMRP00000031619.1"/>
    <property type="gene ID" value="ENSPMRG00000020482.1"/>
</dbReference>
<evidence type="ECO:0000256" key="1">
    <source>
        <dbReference type="ARBA" id="ARBA00004370"/>
    </source>
</evidence>
<feature type="chain" id="PRO_5025662318" description="Receptor ligand binding region domain-containing protein" evidence="5">
    <location>
        <begin position="19"/>
        <end position="384"/>
    </location>
</feature>
<name>A0A670K7K5_PODMU</name>
<keyword evidence="3" id="KW-1133">Transmembrane helix</keyword>
<sequence>MLFLTHLMLSIFLQLTYGSFAPDEIQSIEGPPFYCMVPNENLQYKGIICLLQHFRWTWVGLFVVEDKSGEQFLKILETLFSRHGICSAFTKRIPQAARLEELLNHFHDTNLISASYTDDKANANIVYGDPVTVLWLRTFLGSQDSGNNENGLFGKVWIMTTQIEFVLSGISRGLDFQMFQGAISFKIHTKEVPGFRRFLQNIKPKRTQGDGFLKDFWEQAFDCLLPDPGMPAMDNDTCTGEERLESLPAGLFEMHLSGLGYSIYNAVYVIAHALHAMYSSRSRHRPTVVGSSVDVQPLQAWQVIAPQQNLLDTMNRLINTSGAYIHYFFYLRNLGLNSQKNYSYVSKCIKFRYCKLYETISSTLSSEMRVTETKETVIFPSCLK</sequence>
<reference evidence="7" key="3">
    <citation type="submission" date="2025-09" db="UniProtKB">
        <authorList>
            <consortium name="Ensembl"/>
        </authorList>
    </citation>
    <scope>IDENTIFICATION</scope>
</reference>
<dbReference type="GO" id="GO:0005886">
    <property type="term" value="C:plasma membrane"/>
    <property type="evidence" value="ECO:0007669"/>
    <property type="project" value="TreeGrafter"/>
</dbReference>
<dbReference type="Pfam" id="PF01094">
    <property type="entry name" value="ANF_receptor"/>
    <property type="match status" value="1"/>
</dbReference>
<reference evidence="7" key="2">
    <citation type="submission" date="2025-08" db="UniProtKB">
        <authorList>
            <consortium name="Ensembl"/>
        </authorList>
    </citation>
    <scope>IDENTIFICATION</scope>
</reference>